<proteinExistence type="inferred from homology"/>
<evidence type="ECO:0000313" key="10">
    <source>
        <dbReference type="Proteomes" id="UP001281656"/>
    </source>
</evidence>
<dbReference type="Proteomes" id="UP001281656">
    <property type="component" value="Unassembled WGS sequence"/>
</dbReference>
<dbReference type="Gene3D" id="3.30.240.20">
    <property type="entry name" value="bsu07140 like domains"/>
    <property type="match status" value="2"/>
</dbReference>
<keyword evidence="6 7" id="KW-0472">Membrane</keyword>
<evidence type="ECO:0000259" key="8">
    <source>
        <dbReference type="Pfam" id="PF04239"/>
    </source>
</evidence>
<keyword evidence="3" id="KW-1003">Cell membrane</keyword>
<sequence>MKDVLAYSIRVILVYFFTYLCSRILTKKAISEMTAYEVAGVMILANVAAEPLVDKVVLKSVFGSGVLVLLMSITSRLAMINRLTPVLEHTATIVIKNGQIDKAALNRLSLSLNQLEGLLREKGFDKVSEVETAIIEPQGTLSAFPKEQNRPVQLKDLNIESSTKSLTIPLVMDGSIIMPNLKHIGRSKEWIIGEMKKQGINNYKEEVFLAELDSSLNLSILKK</sequence>
<dbReference type="Pfam" id="PF04239">
    <property type="entry name" value="DUF421"/>
    <property type="match status" value="1"/>
</dbReference>
<feature type="transmembrane region" description="Helical" evidence="7">
    <location>
        <begin position="6"/>
        <end position="26"/>
    </location>
</feature>
<evidence type="ECO:0000256" key="6">
    <source>
        <dbReference type="ARBA" id="ARBA00023136"/>
    </source>
</evidence>
<accession>A0ABU4JVX5</accession>
<comment type="caution">
    <text evidence="9">The sequence shown here is derived from an EMBL/GenBank/DDBJ whole genome shotgun (WGS) entry which is preliminary data.</text>
</comment>
<dbReference type="PANTHER" id="PTHR34582">
    <property type="entry name" value="UPF0702 TRANSMEMBRANE PROTEIN YCAP"/>
    <property type="match status" value="1"/>
</dbReference>
<evidence type="ECO:0000313" key="9">
    <source>
        <dbReference type="EMBL" id="MDW8802310.1"/>
    </source>
</evidence>
<evidence type="ECO:0000256" key="4">
    <source>
        <dbReference type="ARBA" id="ARBA00022692"/>
    </source>
</evidence>
<dbReference type="RefSeq" id="WP_318798672.1">
    <property type="nucleotide sequence ID" value="NZ_JARUJP010000018.1"/>
</dbReference>
<evidence type="ECO:0000256" key="3">
    <source>
        <dbReference type="ARBA" id="ARBA00022475"/>
    </source>
</evidence>
<reference evidence="9 10" key="1">
    <citation type="submission" date="2023-04" db="EMBL/GenBank/DDBJ databases">
        <title>Clostridium tannerae sp. nov., isolated from the fecal material of an alpaca.</title>
        <authorList>
            <person name="Miller S."/>
            <person name="Hendry M."/>
            <person name="King J."/>
            <person name="Sankaranarayanan K."/>
            <person name="Lawson P.A."/>
        </authorList>
    </citation>
    <scope>NUCLEOTIDE SEQUENCE [LARGE SCALE GENOMIC DNA]</scope>
    <source>
        <strain evidence="9 10">A1-XYC3</strain>
    </source>
</reference>
<evidence type="ECO:0000256" key="5">
    <source>
        <dbReference type="ARBA" id="ARBA00022989"/>
    </source>
</evidence>
<gene>
    <name evidence="9" type="ORF">P8V03_14240</name>
</gene>
<keyword evidence="4 7" id="KW-0812">Transmembrane</keyword>
<evidence type="ECO:0000256" key="7">
    <source>
        <dbReference type="SAM" id="Phobius"/>
    </source>
</evidence>
<keyword evidence="10" id="KW-1185">Reference proteome</keyword>
<comment type="similarity">
    <text evidence="2">Belongs to the UPF0702 family.</text>
</comment>
<evidence type="ECO:0000256" key="2">
    <source>
        <dbReference type="ARBA" id="ARBA00006448"/>
    </source>
</evidence>
<comment type="subcellular location">
    <subcellularLocation>
        <location evidence="1">Cell membrane</location>
        <topology evidence="1">Multi-pass membrane protein</topology>
    </subcellularLocation>
</comment>
<feature type="domain" description="YetF C-terminal" evidence="8">
    <location>
        <begin position="81"/>
        <end position="212"/>
    </location>
</feature>
<keyword evidence="5 7" id="KW-1133">Transmembrane helix</keyword>
<name>A0ABU4JVX5_9CLOT</name>
<organism evidence="9 10">
    <name type="scientific">Clostridium tanneri</name>
    <dbReference type="NCBI Taxonomy" id="3037988"/>
    <lineage>
        <taxon>Bacteria</taxon>
        <taxon>Bacillati</taxon>
        <taxon>Bacillota</taxon>
        <taxon>Clostridia</taxon>
        <taxon>Eubacteriales</taxon>
        <taxon>Clostridiaceae</taxon>
        <taxon>Clostridium</taxon>
    </lineage>
</organism>
<dbReference type="InterPro" id="IPR007353">
    <property type="entry name" value="DUF421"/>
</dbReference>
<dbReference type="PANTHER" id="PTHR34582:SF6">
    <property type="entry name" value="UPF0702 TRANSMEMBRANE PROTEIN YCAP"/>
    <property type="match status" value="1"/>
</dbReference>
<dbReference type="EMBL" id="JARUJP010000018">
    <property type="protein sequence ID" value="MDW8802310.1"/>
    <property type="molecule type" value="Genomic_DNA"/>
</dbReference>
<evidence type="ECO:0000256" key="1">
    <source>
        <dbReference type="ARBA" id="ARBA00004651"/>
    </source>
</evidence>
<protein>
    <submittedName>
        <fullName evidence="9">DUF421 domain-containing protein</fullName>
    </submittedName>
</protein>
<dbReference type="InterPro" id="IPR023090">
    <property type="entry name" value="UPF0702_alpha/beta_dom_sf"/>
</dbReference>